<name>A0A553JS82_SHEHA</name>
<evidence type="ECO:0000313" key="4">
    <source>
        <dbReference type="Proteomes" id="UP000318126"/>
    </source>
</evidence>
<protein>
    <submittedName>
        <fullName evidence="3">Uncharacterized protein</fullName>
    </submittedName>
</protein>
<organism evidence="3 4">
    <name type="scientific">Shewanella hanedai</name>
    <name type="common">Alteromonas hanedai</name>
    <dbReference type="NCBI Taxonomy" id="25"/>
    <lineage>
        <taxon>Bacteria</taxon>
        <taxon>Pseudomonadati</taxon>
        <taxon>Pseudomonadota</taxon>
        <taxon>Gammaproteobacteria</taxon>
        <taxon>Alteromonadales</taxon>
        <taxon>Shewanellaceae</taxon>
        <taxon>Shewanella</taxon>
    </lineage>
</organism>
<evidence type="ECO:0000256" key="1">
    <source>
        <dbReference type="SAM" id="MobiDB-lite"/>
    </source>
</evidence>
<feature type="signal peptide" evidence="2">
    <location>
        <begin position="1"/>
        <end position="20"/>
    </location>
</feature>
<comment type="caution">
    <text evidence="3">The sequence shown here is derived from an EMBL/GenBank/DDBJ whole genome shotgun (WGS) entry which is preliminary data.</text>
</comment>
<dbReference type="AlphaFoldDB" id="A0A553JS82"/>
<evidence type="ECO:0000313" key="3">
    <source>
        <dbReference type="EMBL" id="TRY15324.1"/>
    </source>
</evidence>
<keyword evidence="2" id="KW-0732">Signal</keyword>
<proteinExistence type="predicted"/>
<keyword evidence="4" id="KW-1185">Reference proteome</keyword>
<dbReference type="Proteomes" id="UP000318126">
    <property type="component" value="Unassembled WGS sequence"/>
</dbReference>
<dbReference type="EMBL" id="VKGK01000005">
    <property type="protein sequence ID" value="TRY15324.1"/>
    <property type="molecule type" value="Genomic_DNA"/>
</dbReference>
<evidence type="ECO:0000256" key="2">
    <source>
        <dbReference type="SAM" id="SignalP"/>
    </source>
</evidence>
<feature type="region of interest" description="Disordered" evidence="1">
    <location>
        <begin position="150"/>
        <end position="171"/>
    </location>
</feature>
<feature type="compositionally biased region" description="Basic and acidic residues" evidence="1">
    <location>
        <begin position="154"/>
        <end position="171"/>
    </location>
</feature>
<dbReference type="RefSeq" id="WP_143563754.1">
    <property type="nucleotide sequence ID" value="NZ_BMPL01000004.1"/>
</dbReference>
<reference evidence="4" key="1">
    <citation type="submission" date="2019-07" db="EMBL/GenBank/DDBJ databases">
        <title>Shewanella sp. YLB-08 draft genomic sequence.</title>
        <authorList>
            <person name="Yu L."/>
        </authorList>
    </citation>
    <scope>NUCLEOTIDE SEQUENCE [LARGE SCALE GENOMIC DNA]</scope>
    <source>
        <strain evidence="4">JCM 20706</strain>
    </source>
</reference>
<feature type="chain" id="PRO_5022142712" evidence="2">
    <location>
        <begin position="21"/>
        <end position="171"/>
    </location>
</feature>
<dbReference type="OrthoDB" id="6399727at2"/>
<gene>
    <name evidence="3" type="ORF">FN961_06560</name>
</gene>
<sequence length="171" mass="18983">MSKKIILGLMLSSVCFSSFADTIECVSLEENTTLEMELKRSESYDNCFSLGNIPQNTPVQLLAYSGDNIKNKITLFDLIEGGTSSYIAEYNSAIDGGNAVQSNTTNKKLAVKIIPTSYLNSNKNLTITFLMVDSTAQVIIDFADGEVVYTPPPPREDERRCRRGDRYCEEP</sequence>
<accession>A0A553JS82</accession>